<comment type="similarity">
    <text evidence="13">Belongs to the LpxK family.</text>
</comment>
<dbReference type="NCBIfam" id="TIGR00682">
    <property type="entry name" value="lpxK"/>
    <property type="match status" value="1"/>
</dbReference>
<accession>A0A060QAN1</accession>
<organism evidence="14 15">
    <name type="scientific">Asaia bogorensis</name>
    <dbReference type="NCBI Taxonomy" id="91915"/>
    <lineage>
        <taxon>Bacteria</taxon>
        <taxon>Pseudomonadati</taxon>
        <taxon>Pseudomonadota</taxon>
        <taxon>Alphaproteobacteria</taxon>
        <taxon>Acetobacterales</taxon>
        <taxon>Acetobacteraceae</taxon>
        <taxon>Asaia</taxon>
    </lineage>
</organism>
<comment type="catalytic activity">
    <reaction evidence="13">
        <text>a lipid A disaccharide + ATP = a lipid IVA + ADP + H(+)</text>
        <dbReference type="Rhea" id="RHEA:67840"/>
        <dbReference type="ChEBI" id="CHEBI:15378"/>
        <dbReference type="ChEBI" id="CHEBI:30616"/>
        <dbReference type="ChEBI" id="CHEBI:176343"/>
        <dbReference type="ChEBI" id="CHEBI:176425"/>
        <dbReference type="ChEBI" id="CHEBI:456216"/>
        <dbReference type="EC" id="2.7.1.130"/>
    </reaction>
</comment>
<evidence type="ECO:0000256" key="10">
    <source>
        <dbReference type="ARBA" id="ARBA00022840"/>
    </source>
</evidence>
<dbReference type="UniPathway" id="UPA00359">
    <property type="reaction ID" value="UER00482"/>
</dbReference>
<reference evidence="14 15" key="1">
    <citation type="journal article" date="2014" name="Genome Biol. Evol.">
        <title>Acetic acid bacteria genomes reveal functional traits for adaptation to life in insect guts.</title>
        <authorList>
            <person name="Chouaia B."/>
            <person name="Gaiarsa S."/>
            <person name="Crotti E."/>
            <person name="Comandatore F."/>
            <person name="Degli Esposti M."/>
            <person name="Ricci I."/>
            <person name="Alma A."/>
            <person name="Favia G."/>
            <person name="Bandi C."/>
            <person name="Daffonchio D."/>
        </authorList>
    </citation>
    <scope>NUCLEOTIDE SEQUENCE [LARGE SCALE GENOMIC DNA]</scope>
    <source>
        <strain evidence="14 15">SF2.1</strain>
    </source>
</reference>
<keyword evidence="7 13" id="KW-0808">Transferase</keyword>
<dbReference type="EMBL" id="CBLX010000003">
    <property type="protein sequence ID" value="CDG38159.1"/>
    <property type="molecule type" value="Genomic_DNA"/>
</dbReference>
<dbReference type="InterPro" id="IPR027417">
    <property type="entry name" value="P-loop_NTPase"/>
</dbReference>
<dbReference type="InterPro" id="IPR003758">
    <property type="entry name" value="LpxK"/>
</dbReference>
<protein>
    <recommendedName>
        <fullName evidence="4 13">Tetraacyldisaccharide 4'-kinase</fullName>
        <ecNumber evidence="3 13">2.7.1.130</ecNumber>
    </recommendedName>
    <alternativeName>
        <fullName evidence="12 13">Lipid A 4'-kinase</fullName>
    </alternativeName>
</protein>
<evidence type="ECO:0000256" key="11">
    <source>
        <dbReference type="ARBA" id="ARBA00023098"/>
    </source>
</evidence>
<evidence type="ECO:0000256" key="12">
    <source>
        <dbReference type="ARBA" id="ARBA00029757"/>
    </source>
</evidence>
<evidence type="ECO:0000313" key="14">
    <source>
        <dbReference type="EMBL" id="CDG38159.1"/>
    </source>
</evidence>
<keyword evidence="8 13" id="KW-0547">Nucleotide-binding</keyword>
<sequence>MRLKLSPPAFWQKAAPGWQARALRPVSFLFDTVGLVRAVRARPATASIPVLCCGNLSVGGTGKTILVRDLAARLAARGERPHILSRGYGGRLSGPLRVDVHHHTAQDVGDEPFMLAQDFPVWIGGNRAETAHLATEAGATCLIMDDGLQNTTLRQTMRLVTVDGAVGLGNGQTLPAGPLREPVSRGLMRANGVIIIGRDDAHLATHLPSSIAVLSARLIPSATIRRLQGKQIIAFAGIGRPSKFFDMLREAGAPPMRSIAFDDHHAYTERDCRRLSVLARQPRTALVTTRKDWVKLPVWLQEDVSVIDVELLWADPEAPERLLDQLFATV</sequence>
<reference evidence="14 15" key="2">
    <citation type="journal article" date="2014" name="PLoS ONE">
        <title>Evolution of mitochondria reconstructed from the energy metabolism of living bacteria.</title>
        <authorList>
            <person name="Degli Esposti M."/>
            <person name="Chouaia B."/>
            <person name="Comandatore F."/>
            <person name="Crotti E."/>
            <person name="Sassera D."/>
            <person name="Lievens P.M."/>
            <person name="Daffonchio D."/>
            <person name="Bandi C."/>
        </authorList>
    </citation>
    <scope>NUCLEOTIDE SEQUENCE [LARGE SCALE GENOMIC DNA]</scope>
    <source>
        <strain evidence="14 15">SF2.1</strain>
    </source>
</reference>
<evidence type="ECO:0000256" key="2">
    <source>
        <dbReference type="ARBA" id="ARBA00004870"/>
    </source>
</evidence>
<evidence type="ECO:0000256" key="1">
    <source>
        <dbReference type="ARBA" id="ARBA00002274"/>
    </source>
</evidence>
<keyword evidence="11 13" id="KW-0443">Lipid metabolism</keyword>
<dbReference type="eggNOG" id="COG1663">
    <property type="taxonomic scope" value="Bacteria"/>
</dbReference>
<evidence type="ECO:0000256" key="7">
    <source>
        <dbReference type="ARBA" id="ARBA00022679"/>
    </source>
</evidence>
<proteinExistence type="inferred from homology"/>
<evidence type="ECO:0000256" key="3">
    <source>
        <dbReference type="ARBA" id="ARBA00012071"/>
    </source>
</evidence>
<evidence type="ECO:0000256" key="13">
    <source>
        <dbReference type="HAMAP-Rule" id="MF_00409"/>
    </source>
</evidence>
<dbReference type="Pfam" id="PF02606">
    <property type="entry name" value="LpxK"/>
    <property type="match status" value="1"/>
</dbReference>
<feature type="binding site" evidence="13">
    <location>
        <begin position="57"/>
        <end position="64"/>
    </location>
    <ligand>
        <name>ATP</name>
        <dbReference type="ChEBI" id="CHEBI:30616"/>
    </ligand>
</feature>
<dbReference type="AlphaFoldDB" id="A0A060QAN1"/>
<dbReference type="PANTHER" id="PTHR42724:SF1">
    <property type="entry name" value="TETRAACYLDISACCHARIDE 4'-KINASE, MITOCHONDRIAL-RELATED"/>
    <property type="match status" value="1"/>
</dbReference>
<dbReference type="Proteomes" id="UP000027583">
    <property type="component" value="Unassembled WGS sequence"/>
</dbReference>
<gene>
    <name evidence="13" type="primary">lpxK</name>
    <name evidence="14" type="ORF">ASAP_0114</name>
</gene>
<dbReference type="SUPFAM" id="SSF52540">
    <property type="entry name" value="P-loop containing nucleoside triphosphate hydrolases"/>
    <property type="match status" value="1"/>
</dbReference>
<evidence type="ECO:0000256" key="6">
    <source>
        <dbReference type="ARBA" id="ARBA00022556"/>
    </source>
</evidence>
<comment type="caution">
    <text evidence="14">The sequence shown here is derived from an EMBL/GenBank/DDBJ whole genome shotgun (WGS) entry which is preliminary data.</text>
</comment>
<keyword evidence="6 13" id="KW-0441">Lipid A biosynthesis</keyword>
<dbReference type="HAMAP" id="MF_00409">
    <property type="entry name" value="LpxK"/>
    <property type="match status" value="1"/>
</dbReference>
<evidence type="ECO:0000256" key="4">
    <source>
        <dbReference type="ARBA" id="ARBA00016436"/>
    </source>
</evidence>
<keyword evidence="5 13" id="KW-0444">Lipid biosynthesis</keyword>
<comment type="function">
    <text evidence="1 13">Transfers the gamma-phosphate of ATP to the 4'-position of a tetraacyldisaccharide 1-phosphate intermediate (termed DS-1-P) to form tetraacyldisaccharide 1,4'-bis-phosphate (lipid IVA).</text>
</comment>
<keyword evidence="9 13" id="KW-0418">Kinase</keyword>
<dbReference type="GO" id="GO:0005886">
    <property type="term" value="C:plasma membrane"/>
    <property type="evidence" value="ECO:0007669"/>
    <property type="project" value="TreeGrafter"/>
</dbReference>
<evidence type="ECO:0000313" key="15">
    <source>
        <dbReference type="Proteomes" id="UP000027583"/>
    </source>
</evidence>
<dbReference type="PANTHER" id="PTHR42724">
    <property type="entry name" value="TETRAACYLDISACCHARIDE 4'-KINASE"/>
    <property type="match status" value="1"/>
</dbReference>
<dbReference type="GO" id="GO:0005524">
    <property type="term" value="F:ATP binding"/>
    <property type="evidence" value="ECO:0007669"/>
    <property type="project" value="UniProtKB-UniRule"/>
</dbReference>
<keyword evidence="10 13" id="KW-0067">ATP-binding</keyword>
<evidence type="ECO:0000256" key="5">
    <source>
        <dbReference type="ARBA" id="ARBA00022516"/>
    </source>
</evidence>
<dbReference type="GO" id="GO:0009245">
    <property type="term" value="P:lipid A biosynthetic process"/>
    <property type="evidence" value="ECO:0007669"/>
    <property type="project" value="UniProtKB-UniRule"/>
</dbReference>
<evidence type="ECO:0000256" key="9">
    <source>
        <dbReference type="ARBA" id="ARBA00022777"/>
    </source>
</evidence>
<evidence type="ECO:0000256" key="8">
    <source>
        <dbReference type="ARBA" id="ARBA00022741"/>
    </source>
</evidence>
<dbReference type="GO" id="GO:0009244">
    <property type="term" value="P:lipopolysaccharide core region biosynthetic process"/>
    <property type="evidence" value="ECO:0007669"/>
    <property type="project" value="TreeGrafter"/>
</dbReference>
<dbReference type="GO" id="GO:0009029">
    <property type="term" value="F:lipid-A 4'-kinase activity"/>
    <property type="evidence" value="ECO:0007669"/>
    <property type="project" value="UniProtKB-UniRule"/>
</dbReference>
<name>A0A060QAN1_9PROT</name>
<dbReference type="EC" id="2.7.1.130" evidence="3 13"/>
<comment type="pathway">
    <text evidence="2 13">Glycolipid biosynthesis; lipid IV(A) biosynthesis; lipid IV(A) from (3R)-3-hydroxytetradecanoyl-[acyl-carrier-protein] and UDP-N-acetyl-alpha-D-glucosamine: step 6/6.</text>
</comment>